<dbReference type="AlphaFoldDB" id="A0A9P4VSA4"/>
<feature type="coiled-coil region" evidence="1">
    <location>
        <begin position="239"/>
        <end position="266"/>
    </location>
</feature>
<dbReference type="OrthoDB" id="8954335at2759"/>
<dbReference type="CDD" id="cd00882">
    <property type="entry name" value="Ras_like_GTPase"/>
    <property type="match status" value="1"/>
</dbReference>
<dbReference type="Proteomes" id="UP000799429">
    <property type="component" value="Unassembled WGS sequence"/>
</dbReference>
<evidence type="ECO:0000313" key="4">
    <source>
        <dbReference type="Proteomes" id="UP000799429"/>
    </source>
</evidence>
<name>A0A9P4VSA4_9PEZI</name>
<feature type="compositionally biased region" description="Low complexity" evidence="2">
    <location>
        <begin position="13"/>
        <end position="22"/>
    </location>
</feature>
<dbReference type="SUPFAM" id="SSF52540">
    <property type="entry name" value="P-loop containing nucleoside triphosphate hydrolases"/>
    <property type="match status" value="1"/>
</dbReference>
<dbReference type="InterPro" id="IPR027417">
    <property type="entry name" value="P-loop_NTPase"/>
</dbReference>
<evidence type="ECO:0000313" key="3">
    <source>
        <dbReference type="EMBL" id="KAF2838349.1"/>
    </source>
</evidence>
<organism evidence="3 4">
    <name type="scientific">Patellaria atrata CBS 101060</name>
    <dbReference type="NCBI Taxonomy" id="1346257"/>
    <lineage>
        <taxon>Eukaryota</taxon>
        <taxon>Fungi</taxon>
        <taxon>Dikarya</taxon>
        <taxon>Ascomycota</taxon>
        <taxon>Pezizomycotina</taxon>
        <taxon>Dothideomycetes</taxon>
        <taxon>Dothideomycetes incertae sedis</taxon>
        <taxon>Patellariales</taxon>
        <taxon>Patellariaceae</taxon>
        <taxon>Patellaria</taxon>
    </lineage>
</organism>
<evidence type="ECO:0000256" key="2">
    <source>
        <dbReference type="SAM" id="MobiDB-lite"/>
    </source>
</evidence>
<protein>
    <recommendedName>
        <fullName evidence="5">G domain-containing protein</fullName>
    </recommendedName>
</protein>
<feature type="compositionally biased region" description="Basic and acidic residues" evidence="2">
    <location>
        <begin position="30"/>
        <end position="46"/>
    </location>
</feature>
<dbReference type="Gene3D" id="3.40.50.300">
    <property type="entry name" value="P-loop containing nucleotide triphosphate hydrolases"/>
    <property type="match status" value="1"/>
</dbReference>
<accession>A0A9P4VSA4</accession>
<keyword evidence="1" id="KW-0175">Coiled coil</keyword>
<comment type="caution">
    <text evidence="3">The sequence shown here is derived from an EMBL/GenBank/DDBJ whole genome shotgun (WGS) entry which is preliminary data.</text>
</comment>
<evidence type="ECO:0000256" key="1">
    <source>
        <dbReference type="SAM" id="Coils"/>
    </source>
</evidence>
<sequence>MFNLLRDFRRKSSQQQQEQTETLNQSHTSGSDEIRCDIDHTEKELRTTTLSPPDDAGPIPAEAETMPEPHWRKRAKPKDNAVVPVCGMTGTEKSTFISNVAGQDVEIGHGLQGYTHAVIEVHCQIGPYAVTLVDTPGFDDTNHSGSEVLAIIAEWIRTSYEDATADGEAREKELCRTGSSWGTMVAAGANVRRYNNDPQVAIALAEELLRKSPAVMKIQKELVEDGKCLVDTDRGSYINEEMMQLRKRHEEELRTLKEEMDLAATKRSKTNSSLPTTVIAEMERNNDGQLRLLEASESSLQREIQEQETRYDEPTEALRPGMMGRVLNVYRGKRLRCISYSIHGSSDVLWIGGVDVASSGFSWTIC</sequence>
<evidence type="ECO:0008006" key="5">
    <source>
        <dbReference type="Google" id="ProtNLM"/>
    </source>
</evidence>
<reference evidence="3" key="1">
    <citation type="journal article" date="2020" name="Stud. Mycol.">
        <title>101 Dothideomycetes genomes: a test case for predicting lifestyles and emergence of pathogens.</title>
        <authorList>
            <person name="Haridas S."/>
            <person name="Albert R."/>
            <person name="Binder M."/>
            <person name="Bloem J."/>
            <person name="Labutti K."/>
            <person name="Salamov A."/>
            <person name="Andreopoulos B."/>
            <person name="Baker S."/>
            <person name="Barry K."/>
            <person name="Bills G."/>
            <person name="Bluhm B."/>
            <person name="Cannon C."/>
            <person name="Castanera R."/>
            <person name="Culley D."/>
            <person name="Daum C."/>
            <person name="Ezra D."/>
            <person name="Gonzalez J."/>
            <person name="Henrissat B."/>
            <person name="Kuo A."/>
            <person name="Liang C."/>
            <person name="Lipzen A."/>
            <person name="Lutzoni F."/>
            <person name="Magnuson J."/>
            <person name="Mondo S."/>
            <person name="Nolan M."/>
            <person name="Ohm R."/>
            <person name="Pangilinan J."/>
            <person name="Park H.-J."/>
            <person name="Ramirez L."/>
            <person name="Alfaro M."/>
            <person name="Sun H."/>
            <person name="Tritt A."/>
            <person name="Yoshinaga Y."/>
            <person name="Zwiers L.-H."/>
            <person name="Turgeon B."/>
            <person name="Goodwin S."/>
            <person name="Spatafora J."/>
            <person name="Crous P."/>
            <person name="Grigoriev I."/>
        </authorList>
    </citation>
    <scope>NUCLEOTIDE SEQUENCE</scope>
    <source>
        <strain evidence="3">CBS 101060</strain>
    </source>
</reference>
<gene>
    <name evidence="3" type="ORF">M501DRAFT_1058512</name>
</gene>
<dbReference type="EMBL" id="MU006097">
    <property type="protein sequence ID" value="KAF2838349.1"/>
    <property type="molecule type" value="Genomic_DNA"/>
</dbReference>
<keyword evidence="4" id="KW-1185">Reference proteome</keyword>
<proteinExistence type="predicted"/>
<feature type="region of interest" description="Disordered" evidence="2">
    <location>
        <begin position="1"/>
        <end position="78"/>
    </location>
</feature>